<reference evidence="1" key="2">
    <citation type="journal article" date="2015" name="Data Brief">
        <title>Shoot transcriptome of the giant reed, Arundo donax.</title>
        <authorList>
            <person name="Barrero R.A."/>
            <person name="Guerrero F.D."/>
            <person name="Moolhuijzen P."/>
            <person name="Goolsby J.A."/>
            <person name="Tidwell J."/>
            <person name="Bellgard S.E."/>
            <person name="Bellgard M.I."/>
        </authorList>
    </citation>
    <scope>NUCLEOTIDE SEQUENCE</scope>
    <source>
        <tissue evidence="1">Shoot tissue taken approximately 20 cm above the soil surface</tissue>
    </source>
</reference>
<name>A0A0A8ZVV6_ARUDO</name>
<sequence length="47" mass="5331">MCCLVSLYMHWVDGISSFQCLMTSACVQFGIKLFPVNSCLEKLLRSK</sequence>
<evidence type="ECO:0000313" key="1">
    <source>
        <dbReference type="EMBL" id="JAD40885.1"/>
    </source>
</evidence>
<proteinExistence type="predicted"/>
<reference evidence="1" key="1">
    <citation type="submission" date="2014-09" db="EMBL/GenBank/DDBJ databases">
        <authorList>
            <person name="Magalhaes I.L.F."/>
            <person name="Oliveira U."/>
            <person name="Santos F.R."/>
            <person name="Vidigal T.H.D.A."/>
            <person name="Brescovit A.D."/>
            <person name="Santos A.J."/>
        </authorList>
    </citation>
    <scope>NUCLEOTIDE SEQUENCE</scope>
    <source>
        <tissue evidence="1">Shoot tissue taken approximately 20 cm above the soil surface</tissue>
    </source>
</reference>
<organism evidence="1">
    <name type="scientific">Arundo donax</name>
    <name type="common">Giant reed</name>
    <name type="synonym">Donax arundinaceus</name>
    <dbReference type="NCBI Taxonomy" id="35708"/>
    <lineage>
        <taxon>Eukaryota</taxon>
        <taxon>Viridiplantae</taxon>
        <taxon>Streptophyta</taxon>
        <taxon>Embryophyta</taxon>
        <taxon>Tracheophyta</taxon>
        <taxon>Spermatophyta</taxon>
        <taxon>Magnoliopsida</taxon>
        <taxon>Liliopsida</taxon>
        <taxon>Poales</taxon>
        <taxon>Poaceae</taxon>
        <taxon>PACMAD clade</taxon>
        <taxon>Arundinoideae</taxon>
        <taxon>Arundineae</taxon>
        <taxon>Arundo</taxon>
    </lineage>
</organism>
<protein>
    <submittedName>
        <fullName evidence="1">Uncharacterized protein</fullName>
    </submittedName>
</protein>
<accession>A0A0A8ZVV6</accession>
<dbReference type="EMBL" id="GBRH01257010">
    <property type="protein sequence ID" value="JAD40885.1"/>
    <property type="molecule type" value="Transcribed_RNA"/>
</dbReference>
<dbReference type="AlphaFoldDB" id="A0A0A8ZVV6"/>